<evidence type="ECO:0000313" key="2">
    <source>
        <dbReference type="Proteomes" id="UP000076871"/>
    </source>
</evidence>
<name>A0A165GY70_9APHY</name>
<proteinExistence type="predicted"/>
<dbReference type="OrthoDB" id="2796638at2759"/>
<gene>
    <name evidence="1" type="ORF">LAESUDRAFT_711386</name>
</gene>
<protein>
    <submittedName>
        <fullName evidence="1">Uncharacterized protein</fullName>
    </submittedName>
</protein>
<dbReference type="GeneID" id="63823857"/>
<dbReference type="AlphaFoldDB" id="A0A165GY70"/>
<evidence type="ECO:0000313" key="1">
    <source>
        <dbReference type="EMBL" id="KZT10988.1"/>
    </source>
</evidence>
<accession>A0A165GY70</accession>
<reference evidence="1 2" key="1">
    <citation type="journal article" date="2016" name="Mol. Biol. Evol.">
        <title>Comparative Genomics of Early-Diverging Mushroom-Forming Fungi Provides Insights into the Origins of Lignocellulose Decay Capabilities.</title>
        <authorList>
            <person name="Nagy L.G."/>
            <person name="Riley R."/>
            <person name="Tritt A."/>
            <person name="Adam C."/>
            <person name="Daum C."/>
            <person name="Floudas D."/>
            <person name="Sun H."/>
            <person name="Yadav J.S."/>
            <person name="Pangilinan J."/>
            <person name="Larsson K.H."/>
            <person name="Matsuura K."/>
            <person name="Barry K."/>
            <person name="Labutti K."/>
            <person name="Kuo R."/>
            <person name="Ohm R.A."/>
            <person name="Bhattacharya S.S."/>
            <person name="Shirouzu T."/>
            <person name="Yoshinaga Y."/>
            <person name="Martin F.M."/>
            <person name="Grigoriev I.V."/>
            <person name="Hibbett D.S."/>
        </authorList>
    </citation>
    <scope>NUCLEOTIDE SEQUENCE [LARGE SCALE GENOMIC DNA]</scope>
    <source>
        <strain evidence="1 2">93-53</strain>
    </source>
</reference>
<keyword evidence="2" id="KW-1185">Reference proteome</keyword>
<sequence>MSQFGTPLRRVQPQTHPSLLLQPARYPQVPPEIRDHNRYYALGWPVDEDWLRKFASRTSAGAVNCQEGLIAHSVLQLRRLARFRHIYYLPVLPDGAPTPDDALDPGIPRQWIIAIAYTATKSMFCERPTKAKYEWLKSVFGREPCWYRDFNPKEVFWQQTLSRADRPVNDAASFL</sequence>
<organism evidence="1 2">
    <name type="scientific">Laetiporus sulphureus 93-53</name>
    <dbReference type="NCBI Taxonomy" id="1314785"/>
    <lineage>
        <taxon>Eukaryota</taxon>
        <taxon>Fungi</taxon>
        <taxon>Dikarya</taxon>
        <taxon>Basidiomycota</taxon>
        <taxon>Agaricomycotina</taxon>
        <taxon>Agaricomycetes</taxon>
        <taxon>Polyporales</taxon>
        <taxon>Laetiporus</taxon>
    </lineage>
</organism>
<dbReference type="EMBL" id="KV427608">
    <property type="protein sequence ID" value="KZT10988.1"/>
    <property type="molecule type" value="Genomic_DNA"/>
</dbReference>
<dbReference type="InParanoid" id="A0A165GY70"/>
<dbReference type="Proteomes" id="UP000076871">
    <property type="component" value="Unassembled WGS sequence"/>
</dbReference>
<dbReference type="RefSeq" id="XP_040768728.1">
    <property type="nucleotide sequence ID" value="XM_040906828.1"/>
</dbReference>